<dbReference type="HOGENOM" id="CLU_110001_0_0_1"/>
<protein>
    <submittedName>
        <fullName evidence="1">Uncharacterized protein</fullName>
    </submittedName>
</protein>
<name>A0A0D3HPI4_9ORYZ</name>
<keyword evidence="2" id="KW-1185">Reference proteome</keyword>
<dbReference type="STRING" id="65489.A0A0D3HPI4"/>
<proteinExistence type="predicted"/>
<dbReference type="PaxDb" id="65489-OBART11G21510.1"/>
<reference evidence="1" key="2">
    <citation type="submission" date="2015-03" db="UniProtKB">
        <authorList>
            <consortium name="EnsemblPlants"/>
        </authorList>
    </citation>
    <scope>IDENTIFICATION</scope>
</reference>
<dbReference type="EnsemblPlants" id="OBART11G21510.1">
    <property type="protein sequence ID" value="OBART11G21510.1"/>
    <property type="gene ID" value="OBART11G21510"/>
</dbReference>
<dbReference type="Proteomes" id="UP000026960">
    <property type="component" value="Chromosome 11"/>
</dbReference>
<dbReference type="Gramene" id="OBART11G21510.1">
    <property type="protein sequence ID" value="OBART11G21510.1"/>
    <property type="gene ID" value="OBART11G21510"/>
</dbReference>
<reference evidence="1" key="1">
    <citation type="journal article" date="2009" name="Rice">
        <title>De Novo Next Generation Sequencing of Plant Genomes.</title>
        <authorList>
            <person name="Rounsley S."/>
            <person name="Marri P.R."/>
            <person name="Yu Y."/>
            <person name="He R."/>
            <person name="Sisneros N."/>
            <person name="Goicoechea J.L."/>
            <person name="Lee S.J."/>
            <person name="Angelova A."/>
            <person name="Kudrna D."/>
            <person name="Luo M."/>
            <person name="Affourtit J."/>
            <person name="Desany B."/>
            <person name="Knight J."/>
            <person name="Niazi F."/>
            <person name="Egholm M."/>
            <person name="Wing R.A."/>
        </authorList>
    </citation>
    <scope>NUCLEOTIDE SEQUENCE [LARGE SCALE GENOMIC DNA]</scope>
    <source>
        <strain evidence="1">cv. IRGC 105608</strain>
    </source>
</reference>
<sequence>MKVEDHQQWMGLIQPQSQHNQHHQQSQQHIMAAFQSRSNQPQQEFGMEQQPSVQQSHQISTGMFQLWTLLLKPAIQIKSLKDQYFTELTDLHNEMFLKLQSHMPPQIPINHYEEMKKFKLFLERALHLLEIKKESIQPSLWEKNPRIREANYQCHKFTKKAACAQTRTTVSPIIYANY</sequence>
<evidence type="ECO:0000313" key="1">
    <source>
        <dbReference type="EnsemblPlants" id="OBART11G21510.1"/>
    </source>
</evidence>
<accession>A0A0D3HPI4</accession>
<organism evidence="1">
    <name type="scientific">Oryza barthii</name>
    <dbReference type="NCBI Taxonomy" id="65489"/>
    <lineage>
        <taxon>Eukaryota</taxon>
        <taxon>Viridiplantae</taxon>
        <taxon>Streptophyta</taxon>
        <taxon>Embryophyta</taxon>
        <taxon>Tracheophyta</taxon>
        <taxon>Spermatophyta</taxon>
        <taxon>Magnoliopsida</taxon>
        <taxon>Liliopsida</taxon>
        <taxon>Poales</taxon>
        <taxon>Poaceae</taxon>
        <taxon>BOP clade</taxon>
        <taxon>Oryzoideae</taxon>
        <taxon>Oryzeae</taxon>
        <taxon>Oryzinae</taxon>
        <taxon>Oryza</taxon>
    </lineage>
</organism>
<dbReference type="AlphaFoldDB" id="A0A0D3HPI4"/>
<evidence type="ECO:0000313" key="2">
    <source>
        <dbReference type="Proteomes" id="UP000026960"/>
    </source>
</evidence>